<feature type="transmembrane region" description="Helical" evidence="1">
    <location>
        <begin position="41"/>
        <end position="57"/>
    </location>
</feature>
<protein>
    <submittedName>
        <fullName evidence="2">SJCHGC07552 protein</fullName>
    </submittedName>
</protein>
<evidence type="ECO:0000256" key="1">
    <source>
        <dbReference type="SAM" id="Phobius"/>
    </source>
</evidence>
<evidence type="ECO:0000313" key="2">
    <source>
        <dbReference type="EMBL" id="AAX30765.2"/>
    </source>
</evidence>
<reference evidence="2" key="1">
    <citation type="submission" date="2005-01" db="EMBL/GenBank/DDBJ databases">
        <authorList>
            <person name="Han Z."/>
        </authorList>
    </citation>
    <scope>NUCLEOTIDE SEQUENCE</scope>
</reference>
<accession>Q5BRS0</accession>
<proteinExistence type="evidence at transcript level"/>
<name>Q5BRS0_SCHJA</name>
<dbReference type="EMBL" id="AY915544">
    <property type="protein sequence ID" value="AAX30765.2"/>
    <property type="molecule type" value="mRNA"/>
</dbReference>
<keyword evidence="1" id="KW-0812">Transmembrane</keyword>
<sequence length="59" mass="7177">MQKQLSILHYCSKKYHYSFICVVKHSNRIVLFFFCNYDGQYVYSFNFSIILYVYNIISS</sequence>
<keyword evidence="1" id="KW-1133">Transmembrane helix</keyword>
<keyword evidence="1" id="KW-0472">Membrane</keyword>
<organism evidence="2">
    <name type="scientific">Schistosoma japonicum</name>
    <name type="common">Blood fluke</name>
    <dbReference type="NCBI Taxonomy" id="6182"/>
    <lineage>
        <taxon>Eukaryota</taxon>
        <taxon>Metazoa</taxon>
        <taxon>Spiralia</taxon>
        <taxon>Lophotrochozoa</taxon>
        <taxon>Platyhelminthes</taxon>
        <taxon>Trematoda</taxon>
        <taxon>Digenea</taxon>
        <taxon>Strigeidida</taxon>
        <taxon>Schistosomatoidea</taxon>
        <taxon>Schistosomatidae</taxon>
        <taxon>Schistosoma</taxon>
    </lineage>
</organism>
<dbReference type="AlphaFoldDB" id="Q5BRS0"/>
<reference evidence="2" key="2">
    <citation type="journal article" date="2006" name="PLoS Pathog.">
        <title>New perspectives on host-parasite interplay by comparative transcriptomic and proteomic analyses of Schistosoma japonicum.</title>
        <authorList>
            <person name="Liu F."/>
            <person name="Lu J."/>
            <person name="Hu W."/>
            <person name="Wang S.Y."/>
            <person name="Cui S.J."/>
            <person name="Chi M."/>
            <person name="Yan Q."/>
            <person name="Wang X.R."/>
            <person name="Song H.D."/>
            <person name="Xu X.N."/>
            <person name="Wang J.J."/>
            <person name="Zhang X.L."/>
            <person name="Zhang X."/>
            <person name="Wang Z.Q."/>
            <person name="Xue C.L."/>
            <person name="Brindley P.J."/>
            <person name="McManus D.P."/>
            <person name="Yang P.Y."/>
            <person name="Feng Z."/>
            <person name="Chen Z."/>
            <person name="Han Z.G."/>
        </authorList>
    </citation>
    <scope>NUCLEOTIDE SEQUENCE</scope>
</reference>